<dbReference type="InterPro" id="IPR015422">
    <property type="entry name" value="PyrdxlP-dep_Trfase_small"/>
</dbReference>
<evidence type="ECO:0000313" key="10">
    <source>
        <dbReference type="EMBL" id="MDX5895345.1"/>
    </source>
</evidence>
<dbReference type="GO" id="GO:0008710">
    <property type="term" value="F:8-amino-7-oxononanoate synthase activity"/>
    <property type="evidence" value="ECO:0007669"/>
    <property type="project" value="UniProtKB-EC"/>
</dbReference>
<evidence type="ECO:0000256" key="7">
    <source>
        <dbReference type="SAM" id="MobiDB-lite"/>
    </source>
</evidence>
<dbReference type="InterPro" id="IPR015421">
    <property type="entry name" value="PyrdxlP-dep_Trfase_major"/>
</dbReference>
<keyword evidence="10" id="KW-0032">Aminotransferase</keyword>
<evidence type="ECO:0000256" key="4">
    <source>
        <dbReference type="ARBA" id="ARBA00022898"/>
    </source>
</evidence>
<name>A0AB35T6N2_RUBRA</name>
<dbReference type="InterPro" id="IPR015424">
    <property type="entry name" value="PyrdxlP-dep_Trfase"/>
</dbReference>
<dbReference type="SUPFAM" id="SSF53383">
    <property type="entry name" value="PLP-dependent transferases"/>
    <property type="match status" value="1"/>
</dbReference>
<feature type="region of interest" description="Disordered" evidence="7">
    <location>
        <begin position="1"/>
        <end position="24"/>
    </location>
</feature>
<dbReference type="Gene3D" id="3.40.640.10">
    <property type="entry name" value="Type I PLP-dependent aspartate aminotransferase-like (Major domain)"/>
    <property type="match status" value="1"/>
</dbReference>
<dbReference type="GO" id="GO:0030170">
    <property type="term" value="F:pyridoxal phosphate binding"/>
    <property type="evidence" value="ECO:0007669"/>
    <property type="project" value="InterPro"/>
</dbReference>
<keyword evidence="8" id="KW-0472">Membrane</keyword>
<evidence type="ECO:0000256" key="3">
    <source>
        <dbReference type="ARBA" id="ARBA00022679"/>
    </source>
</evidence>
<dbReference type="EMBL" id="JAWXXX010000002">
    <property type="protein sequence ID" value="MDX5895345.1"/>
    <property type="molecule type" value="Genomic_DNA"/>
</dbReference>
<feature type="domain" description="Aminotransferase class I/classII large" evidence="9">
    <location>
        <begin position="73"/>
        <end position="414"/>
    </location>
</feature>
<organism evidence="10 11">
    <name type="scientific">Rubrobacter radiotolerans</name>
    <name type="common">Arthrobacter radiotolerans</name>
    <dbReference type="NCBI Taxonomy" id="42256"/>
    <lineage>
        <taxon>Bacteria</taxon>
        <taxon>Bacillati</taxon>
        <taxon>Actinomycetota</taxon>
        <taxon>Rubrobacteria</taxon>
        <taxon>Rubrobacterales</taxon>
        <taxon>Rubrobacteraceae</taxon>
        <taxon>Rubrobacter</taxon>
    </lineage>
</organism>
<accession>A0AB35T6N2</accession>
<comment type="cofactor">
    <cofactor evidence="1 6">
        <name>pyridoxal 5'-phosphate</name>
        <dbReference type="ChEBI" id="CHEBI:597326"/>
    </cofactor>
</comment>
<evidence type="ECO:0000259" key="9">
    <source>
        <dbReference type="Pfam" id="PF00155"/>
    </source>
</evidence>
<evidence type="ECO:0000256" key="1">
    <source>
        <dbReference type="ARBA" id="ARBA00001933"/>
    </source>
</evidence>
<keyword evidence="8" id="KW-1133">Transmembrane helix</keyword>
<dbReference type="InterPro" id="IPR001917">
    <property type="entry name" value="Aminotrans_II_pyridoxalP_BS"/>
</dbReference>
<dbReference type="RefSeq" id="WP_143533761.1">
    <property type="nucleotide sequence ID" value="NZ_CP007515.1"/>
</dbReference>
<feature type="transmembrane region" description="Helical" evidence="8">
    <location>
        <begin position="133"/>
        <end position="152"/>
    </location>
</feature>
<evidence type="ECO:0000313" key="11">
    <source>
        <dbReference type="Proteomes" id="UP001281130"/>
    </source>
</evidence>
<comment type="caution">
    <text evidence="10">The sequence shown here is derived from an EMBL/GenBank/DDBJ whole genome shotgun (WGS) entry which is preliminary data.</text>
</comment>
<dbReference type="CDD" id="cd06454">
    <property type="entry name" value="KBL_like"/>
    <property type="match status" value="1"/>
</dbReference>
<dbReference type="PANTHER" id="PTHR13693">
    <property type="entry name" value="CLASS II AMINOTRANSFERASE/8-AMINO-7-OXONONANOATE SYNTHASE"/>
    <property type="match status" value="1"/>
</dbReference>
<gene>
    <name evidence="10" type="ORF">SIL72_15060</name>
</gene>
<dbReference type="AlphaFoldDB" id="A0AB35T6N2"/>
<dbReference type="Gene3D" id="3.90.1150.10">
    <property type="entry name" value="Aspartate Aminotransferase, domain 1"/>
    <property type="match status" value="1"/>
</dbReference>
<dbReference type="InterPro" id="IPR050087">
    <property type="entry name" value="AON_synthase_class-II"/>
</dbReference>
<protein>
    <recommendedName>
        <fullName evidence="2">8-amino-7-oxononanoate synthase</fullName>
        <ecNumber evidence="2">2.3.1.47</ecNumber>
    </recommendedName>
</protein>
<reference evidence="10" key="1">
    <citation type="submission" date="2023-11" db="EMBL/GenBank/DDBJ databases">
        <title>MicrobeMod: A computational toolkit for identifying prokaryotic methylation and restriction-modification with nanopore sequencing.</title>
        <authorList>
            <person name="Crits-Christoph A."/>
            <person name="Kang S.C."/>
            <person name="Lee H."/>
            <person name="Ostrov N."/>
        </authorList>
    </citation>
    <scope>NUCLEOTIDE SEQUENCE</scope>
    <source>
        <strain evidence="10">ATCC 51242</strain>
    </source>
</reference>
<keyword evidence="3" id="KW-0808">Transferase</keyword>
<dbReference type="Pfam" id="PF00155">
    <property type="entry name" value="Aminotran_1_2"/>
    <property type="match status" value="1"/>
</dbReference>
<keyword evidence="8" id="KW-0812">Transmembrane</keyword>
<evidence type="ECO:0000256" key="2">
    <source>
        <dbReference type="ARBA" id="ARBA00013187"/>
    </source>
</evidence>
<sequence length="425" mass="46335">MRNRKVALGMQRPGRLDRAASVPDARRTPAEDVFEKAYGFTRADEAKAAGVYPYFRAIAEQHGGAVTVEGREMIITGSNDYLGLTQDARLKEAARASLDKYGTSCTGSRFLTGTLSLHEELERRLEDFLKAEAVLTFSAGFLGALAVLSALAGRQDILYFDRENHACLYDGARLSFGTLRKYRHNDLSSLRHLLERDAGRPGGRMIVTDGVFSMSGHIADLPGLVDLAREYGARLVVDDAHATGVLGEHGRGTAEHFGLEGEVDLVIGTFSKSFASLGGFVAGPRAVIDYIKHHARPFIFTAALPAPQVATALKALEVMSTEPRHRKKLWQNVERLRRGINGLGFDTLGSETPIVPVLVGPDELTVLFWRALWEEGIFTTPALPPGVPSGRSLIRTSVNADHTPEQIDRIVEAFAKTGERLGTSE</sequence>
<feature type="compositionally biased region" description="Basic and acidic residues" evidence="7">
    <location>
        <begin position="14"/>
        <end position="24"/>
    </location>
</feature>
<evidence type="ECO:0000256" key="8">
    <source>
        <dbReference type="SAM" id="Phobius"/>
    </source>
</evidence>
<dbReference type="EC" id="2.3.1.47" evidence="2"/>
<evidence type="ECO:0000256" key="5">
    <source>
        <dbReference type="ARBA" id="ARBA00047715"/>
    </source>
</evidence>
<dbReference type="InterPro" id="IPR004839">
    <property type="entry name" value="Aminotransferase_I/II_large"/>
</dbReference>
<dbReference type="Proteomes" id="UP001281130">
    <property type="component" value="Unassembled WGS sequence"/>
</dbReference>
<keyword evidence="4 6" id="KW-0663">Pyridoxal phosphate</keyword>
<comment type="similarity">
    <text evidence="6">Belongs to the class-II pyridoxal-phosphate-dependent aminotransferase family.</text>
</comment>
<evidence type="ECO:0000256" key="6">
    <source>
        <dbReference type="RuleBase" id="RU003693"/>
    </source>
</evidence>
<dbReference type="PANTHER" id="PTHR13693:SF3">
    <property type="entry name" value="LD36009P"/>
    <property type="match status" value="1"/>
</dbReference>
<dbReference type="PROSITE" id="PS00599">
    <property type="entry name" value="AA_TRANSFER_CLASS_2"/>
    <property type="match status" value="1"/>
</dbReference>
<dbReference type="GO" id="GO:0008483">
    <property type="term" value="F:transaminase activity"/>
    <property type="evidence" value="ECO:0007669"/>
    <property type="project" value="UniProtKB-KW"/>
</dbReference>
<proteinExistence type="inferred from homology"/>
<comment type="catalytic activity">
    <reaction evidence="5">
        <text>6-carboxyhexanoyl-[ACP] + L-alanine + H(+) = (8S)-8-amino-7-oxononanoate + holo-[ACP] + CO2</text>
        <dbReference type="Rhea" id="RHEA:42288"/>
        <dbReference type="Rhea" id="RHEA-COMP:9685"/>
        <dbReference type="Rhea" id="RHEA-COMP:9955"/>
        <dbReference type="ChEBI" id="CHEBI:15378"/>
        <dbReference type="ChEBI" id="CHEBI:16526"/>
        <dbReference type="ChEBI" id="CHEBI:57972"/>
        <dbReference type="ChEBI" id="CHEBI:64479"/>
        <dbReference type="ChEBI" id="CHEBI:78846"/>
        <dbReference type="ChEBI" id="CHEBI:149468"/>
        <dbReference type="EC" id="2.3.1.47"/>
    </reaction>
</comment>